<dbReference type="NCBIfam" id="TIGR03624">
    <property type="entry name" value="putative hydrolase"/>
    <property type="match status" value="1"/>
</dbReference>
<dbReference type="NCBIfam" id="TIGR03883">
    <property type="entry name" value="DUF2342_F420"/>
    <property type="match status" value="1"/>
</dbReference>
<keyword evidence="1" id="KW-0645">Protease</keyword>
<dbReference type="GO" id="GO:0008237">
    <property type="term" value="F:metallopeptidase activity"/>
    <property type="evidence" value="ECO:0007669"/>
    <property type="project" value="UniProtKB-KW"/>
</dbReference>
<dbReference type="Gene3D" id="1.20.150.30">
    <property type="entry name" value="Zincin-like metallopeptidase, N-terminal domain"/>
    <property type="match status" value="1"/>
</dbReference>
<name>A0ABX8SB36_9ACTN</name>
<organism evidence="1 2">
    <name type="scientific">Skermania pinensis</name>
    <dbReference type="NCBI Taxonomy" id="39122"/>
    <lineage>
        <taxon>Bacteria</taxon>
        <taxon>Bacillati</taxon>
        <taxon>Actinomycetota</taxon>
        <taxon>Actinomycetes</taxon>
        <taxon>Mycobacteriales</taxon>
        <taxon>Gordoniaceae</taxon>
        <taxon>Skermania</taxon>
    </lineage>
</organism>
<accession>A0ABX8SB36</accession>
<evidence type="ECO:0000313" key="1">
    <source>
        <dbReference type="EMBL" id="QXQ13650.1"/>
    </source>
</evidence>
<proteinExistence type="predicted"/>
<evidence type="ECO:0000313" key="2">
    <source>
        <dbReference type="Proteomes" id="UP000887023"/>
    </source>
</evidence>
<sequence>MSGNGPETGRQTDGEARRALGDAVDWTVAARVGARLGPRGPAMSRYTADQVHDELAVAAVRAQDPVREVTGLAGGLVLSDAEVTDRPGWVRIAARSMGALAGATDTPPGGGTGIGAKVAGVQAGGMLAFLSGAILGQYDPFGRAGGVLALVAPNVVGVERALAVPPADFRLWVCVHEVTHQVQFAASQWLADYMQESVALLGDVGAEPVTDLAGRVLTAVRGGTGADGDGADGESPGGVVGVLRATLPHSQRIALDRLLVLGTLLEGHADHVMDAVGPAVVPSVSQIRAAFDARRQQPRGLVQRLIRALLGMDAKMQQYVRGKAFVDAVVTQVGMAEFNTVWSGPETLPLPAEIEAPQQWISRVLD</sequence>
<gene>
    <name evidence="1" type="ORF">KV203_17895</name>
</gene>
<keyword evidence="2" id="KW-1185">Reference proteome</keyword>
<keyword evidence="1" id="KW-0482">Metalloprotease</keyword>
<dbReference type="SUPFAM" id="SSF55486">
    <property type="entry name" value="Metalloproteases ('zincins'), catalytic domain"/>
    <property type="match status" value="1"/>
</dbReference>
<dbReference type="InterPro" id="IPR042271">
    <property type="entry name" value="Zinicin_2_N"/>
</dbReference>
<dbReference type="InterPro" id="IPR018766">
    <property type="entry name" value="Zinicin_2"/>
</dbReference>
<dbReference type="PANTHER" id="PTHR39420">
    <property type="match status" value="1"/>
</dbReference>
<dbReference type="InterPro" id="IPR022454">
    <property type="entry name" value="CHP03883_F420-assoc"/>
</dbReference>
<keyword evidence="1" id="KW-0378">Hydrolase</keyword>
<dbReference type="PANTHER" id="PTHR39420:SF1">
    <property type="entry name" value="HYDROLASE"/>
    <property type="match status" value="1"/>
</dbReference>
<protein>
    <submittedName>
        <fullName evidence="1">Zinc-dependent metalloprotease</fullName>
    </submittedName>
</protein>
<dbReference type="EMBL" id="CP079105">
    <property type="protein sequence ID" value="QXQ13650.1"/>
    <property type="molecule type" value="Genomic_DNA"/>
</dbReference>
<reference evidence="1" key="1">
    <citation type="submission" date="2021-07" db="EMBL/GenBank/DDBJ databases">
        <title>Candidatus Kaistella beijingensis sp. nov. isolated from a municipal wastewater treatment plant is involved in sludge foaming.</title>
        <authorList>
            <person name="Song Y."/>
            <person name="Liu S.-J."/>
        </authorList>
    </citation>
    <scope>NUCLEOTIDE SEQUENCE</scope>
    <source>
        <strain evidence="1">DSM 43998</strain>
    </source>
</reference>
<dbReference type="Pfam" id="PF10103">
    <property type="entry name" value="Zincin_2"/>
    <property type="match status" value="1"/>
</dbReference>
<dbReference type="Proteomes" id="UP000887023">
    <property type="component" value="Chromosome"/>
</dbReference>